<dbReference type="Gene3D" id="3.40.50.2000">
    <property type="entry name" value="Glycogen Phosphorylase B"/>
    <property type="match status" value="2"/>
</dbReference>
<sequence length="423" mass="49233">MIGGLHMHIVYAIREFEYNTTHGGVISYVTNISEIFARHGHKISIVAISDKHRGSHFWKKNITIEYINLRDTFLGRQLLTYKESHTQYSCLIRIIEKVVRSYEINRRIKKLHKTDKIDLIQYASPTAIGLFRIRAIPTIVRISQDPTLWRETEDPNYNMKSSMNRVSFEDKLELAAIKRADVVFAPSKLVAEIIEKRLGLNVSVIESPFNHNKNSFQYKNQKSILHDKNYFLYFGILSNRKAMLTIADILENVLRDYPNMYFVFAGENRELELKDGRRIRAVKYLKEKAGKQKDRVIHFNGLKRESLYPIIERADICILPSRIDNLANSFIEAMALGKIVISTYGSSAEQLITQGVNGILVKQESPRSLKNAIDFVMKMDKIKRNRIGIRAKESLQRLEPEMVYQKHLKFYLDLLKKRERPSL</sequence>
<protein>
    <submittedName>
        <fullName evidence="4">Glycosyltransferase</fullName>
    </submittedName>
</protein>
<comment type="caution">
    <text evidence="4">The sequence shown here is derived from an EMBL/GenBank/DDBJ whole genome shotgun (WGS) entry which is preliminary data.</text>
</comment>
<dbReference type="Proteomes" id="UP000255036">
    <property type="component" value="Unassembled WGS sequence"/>
</dbReference>
<dbReference type="InterPro" id="IPR001296">
    <property type="entry name" value="Glyco_trans_1"/>
</dbReference>
<dbReference type="GO" id="GO:0009103">
    <property type="term" value="P:lipopolysaccharide biosynthetic process"/>
    <property type="evidence" value="ECO:0007669"/>
    <property type="project" value="TreeGrafter"/>
</dbReference>
<evidence type="ECO:0000313" key="4">
    <source>
        <dbReference type="EMBL" id="RDU22804.1"/>
    </source>
</evidence>
<dbReference type="PANTHER" id="PTHR46401:SF2">
    <property type="entry name" value="GLYCOSYLTRANSFERASE WBBK-RELATED"/>
    <property type="match status" value="1"/>
</dbReference>
<dbReference type="InterPro" id="IPR028098">
    <property type="entry name" value="Glyco_trans_4-like_N"/>
</dbReference>
<feature type="domain" description="Glycosyltransferase subfamily 4-like N-terminal" evidence="3">
    <location>
        <begin position="23"/>
        <end position="206"/>
    </location>
</feature>
<proteinExistence type="predicted"/>
<dbReference type="Pfam" id="PF00534">
    <property type="entry name" value="Glycos_transf_1"/>
    <property type="match status" value="1"/>
</dbReference>
<dbReference type="SUPFAM" id="SSF53756">
    <property type="entry name" value="UDP-Glycosyltransferase/glycogen phosphorylase"/>
    <property type="match status" value="1"/>
</dbReference>
<evidence type="ECO:0000313" key="5">
    <source>
        <dbReference type="Proteomes" id="UP000255036"/>
    </source>
</evidence>
<dbReference type="AlphaFoldDB" id="A0A371ATA6"/>
<organism evidence="4 5">
    <name type="scientific">Anaerosacchariphilus polymeriproducens</name>
    <dbReference type="NCBI Taxonomy" id="1812858"/>
    <lineage>
        <taxon>Bacteria</taxon>
        <taxon>Bacillati</taxon>
        <taxon>Bacillota</taxon>
        <taxon>Clostridia</taxon>
        <taxon>Lachnospirales</taxon>
        <taxon>Lachnospiraceae</taxon>
        <taxon>Anaerosacchariphilus</taxon>
    </lineage>
</organism>
<dbReference type="EMBL" id="QRCT01000045">
    <property type="protein sequence ID" value="RDU22804.1"/>
    <property type="molecule type" value="Genomic_DNA"/>
</dbReference>
<dbReference type="CDD" id="cd03801">
    <property type="entry name" value="GT4_PimA-like"/>
    <property type="match status" value="1"/>
</dbReference>
<name>A0A371ATA6_9FIRM</name>
<keyword evidence="1 4" id="KW-0808">Transferase</keyword>
<accession>A0A371ATA6</accession>
<feature type="domain" description="Glycosyl transferase family 1" evidence="2">
    <location>
        <begin position="218"/>
        <end position="393"/>
    </location>
</feature>
<dbReference type="GO" id="GO:0016757">
    <property type="term" value="F:glycosyltransferase activity"/>
    <property type="evidence" value="ECO:0007669"/>
    <property type="project" value="InterPro"/>
</dbReference>
<reference evidence="4 5" key="1">
    <citation type="submission" date="2018-07" db="EMBL/GenBank/DDBJ databases">
        <title>Anaerosacharophilus polymeroproducens gen. nov. sp. nov., an anaerobic bacterium isolated from salt field.</title>
        <authorList>
            <person name="Kim W."/>
            <person name="Yang S.-H."/>
            <person name="Oh J."/>
            <person name="Lee J.-H."/>
            <person name="Kwon K.K."/>
        </authorList>
    </citation>
    <scope>NUCLEOTIDE SEQUENCE [LARGE SCALE GENOMIC DNA]</scope>
    <source>
        <strain evidence="4 5">MCWD5</strain>
    </source>
</reference>
<evidence type="ECO:0000259" key="2">
    <source>
        <dbReference type="Pfam" id="PF00534"/>
    </source>
</evidence>
<dbReference type="PANTHER" id="PTHR46401">
    <property type="entry name" value="GLYCOSYLTRANSFERASE WBBK-RELATED"/>
    <property type="match status" value="1"/>
</dbReference>
<evidence type="ECO:0000256" key="1">
    <source>
        <dbReference type="ARBA" id="ARBA00022679"/>
    </source>
</evidence>
<gene>
    <name evidence="4" type="ORF">DWV06_12720</name>
</gene>
<keyword evidence="5" id="KW-1185">Reference proteome</keyword>
<evidence type="ECO:0000259" key="3">
    <source>
        <dbReference type="Pfam" id="PF13439"/>
    </source>
</evidence>
<dbReference type="Pfam" id="PF13439">
    <property type="entry name" value="Glyco_transf_4"/>
    <property type="match status" value="1"/>
</dbReference>